<comment type="caution">
    <text evidence="2">The sequence shown here is derived from an EMBL/GenBank/DDBJ whole genome shotgun (WGS) entry which is preliminary data.</text>
</comment>
<reference evidence="2 4" key="1">
    <citation type="submission" date="2014-07" db="EMBL/GenBank/DDBJ databases">
        <title>Porphyromonadaceae bacterium OUH 308042 = ATCC BAA-2681 = DSM 28342 draft genome.</title>
        <authorList>
            <person name="Sydenham T.V."/>
            <person name="Hasman H."/>
            <person name="Justensen U.S."/>
        </authorList>
    </citation>
    <scope>NUCLEOTIDE SEQUENCE [LARGE SCALE GENOMIC DNA]</scope>
    <source>
        <strain evidence="2 4">OUH 308042</strain>
    </source>
</reference>
<dbReference type="Proteomes" id="UP000031937">
    <property type="component" value="Unassembled WGS sequence"/>
</dbReference>
<dbReference type="Pfam" id="PF13412">
    <property type="entry name" value="HTH_24"/>
    <property type="match status" value="1"/>
</dbReference>
<dbReference type="InterPro" id="IPR036388">
    <property type="entry name" value="WH-like_DNA-bd_sf"/>
</dbReference>
<dbReference type="InterPro" id="IPR036390">
    <property type="entry name" value="WH_DNA-bd_sf"/>
</dbReference>
<proteinExistence type="predicted"/>
<dbReference type="SUPFAM" id="SSF46785">
    <property type="entry name" value="Winged helix' DNA-binding domain"/>
    <property type="match status" value="1"/>
</dbReference>
<dbReference type="Gene3D" id="1.10.10.10">
    <property type="entry name" value="Winged helix-like DNA-binding domain superfamily/Winged helix DNA-binding domain"/>
    <property type="match status" value="1"/>
</dbReference>
<evidence type="ECO:0000313" key="1">
    <source>
        <dbReference type="EMBL" id="KIO46301.1"/>
    </source>
</evidence>
<dbReference type="PANTHER" id="PTHR30595">
    <property type="entry name" value="GLPR-RELATED TRANSCRIPTIONAL REPRESSOR"/>
    <property type="match status" value="1"/>
</dbReference>
<gene>
    <name evidence="2" type="ORF">BA92_00585</name>
    <name evidence="1" type="ORF">IE90_05775</name>
</gene>
<dbReference type="RefSeq" id="WP_041502906.1">
    <property type="nucleotide sequence ID" value="NZ_JPIT01000016.1"/>
</dbReference>
<dbReference type="OrthoDB" id="1120869at2"/>
<evidence type="ECO:0000313" key="2">
    <source>
        <dbReference type="EMBL" id="KIO47546.1"/>
    </source>
</evidence>
<dbReference type="EMBL" id="JPIT01000016">
    <property type="protein sequence ID" value="KIO46301.1"/>
    <property type="molecule type" value="Genomic_DNA"/>
</dbReference>
<dbReference type="EMBL" id="JPIU01000014">
    <property type="protein sequence ID" value="KIO47546.1"/>
    <property type="molecule type" value="Genomic_DNA"/>
</dbReference>
<evidence type="ECO:0000313" key="4">
    <source>
        <dbReference type="Proteomes" id="UP000031980"/>
    </source>
</evidence>
<reference evidence="1 3" key="2">
    <citation type="submission" date="2014-07" db="EMBL/GenBank/DDBJ databases">
        <title>Porphyromonadaceae bacterium OUH 334697 = ATCC BAA-2682 = DSM 28341 draft genome.</title>
        <authorList>
            <person name="Sydenham T.V."/>
            <person name="Hasman H."/>
            <person name="Justesen U.S."/>
        </authorList>
    </citation>
    <scope>NUCLEOTIDE SEQUENCE [LARGE SCALE GENOMIC DNA]</scope>
    <source>
        <strain evidence="1 3">OUH 334697</strain>
    </source>
</reference>
<name>A0A0C3RIY8_9PORP</name>
<evidence type="ECO:0000313" key="3">
    <source>
        <dbReference type="Proteomes" id="UP000031937"/>
    </source>
</evidence>
<keyword evidence="4" id="KW-1185">Reference proteome</keyword>
<dbReference type="PANTHER" id="PTHR30595:SF6">
    <property type="entry name" value="SCHLAFEN ALBA-2 DOMAIN-CONTAINING PROTEIN"/>
    <property type="match status" value="1"/>
</dbReference>
<dbReference type="Proteomes" id="UP000031980">
    <property type="component" value="Unassembled WGS sequence"/>
</dbReference>
<protein>
    <submittedName>
        <fullName evidence="2">Uncharacterized protein</fullName>
    </submittedName>
</protein>
<sequence>MLLVFIVYSNFILKWRCVIDFVFKTGTYIPKLIAEAFYLTNDIEKYGSGFTRIREAIVPYPTMKYDFYVMGNGCFSELSYERQKISTAEIEDSGLKDSVEKIVGAIKVNPFITQSELAKITGLSRRGVEWNLQQLRKNGIILRVGPDKGGHWEINKETE</sequence>
<dbReference type="AlphaFoldDB" id="A0A0C3RIY8"/>
<organism evidence="2 4">
    <name type="scientific">Sanguibacteroides justesenii</name>
    <dbReference type="NCBI Taxonomy" id="1547597"/>
    <lineage>
        <taxon>Bacteria</taxon>
        <taxon>Pseudomonadati</taxon>
        <taxon>Bacteroidota</taxon>
        <taxon>Bacteroidia</taxon>
        <taxon>Bacteroidales</taxon>
        <taxon>Porphyromonadaceae</taxon>
        <taxon>Sanguibacteroides</taxon>
    </lineage>
</organism>
<accession>A0A0C3RIY8</accession>